<protein>
    <submittedName>
        <fullName evidence="4">Uncharacterized aminotransferase YodT</fullName>
    </submittedName>
</protein>
<dbReference type="InterPro" id="IPR005814">
    <property type="entry name" value="Aminotrans_3"/>
</dbReference>
<dbReference type="SUPFAM" id="SSF53383">
    <property type="entry name" value="PLP-dependent transferases"/>
    <property type="match status" value="1"/>
</dbReference>
<dbReference type="PROSITE" id="PS00600">
    <property type="entry name" value="AA_TRANSFER_CLASS_3"/>
    <property type="match status" value="1"/>
</dbReference>
<keyword evidence="4" id="KW-0032">Aminotransferase</keyword>
<sequence>MWARAKPQRAANTAALAFRGTASYRELPLGSRTDGVPGFPNVNARFKQEPPRKRLLPDEDNRCGQPSQRHWQSTWSEAEVRQAARDHAMLTWSGCSAIDSLPILERAEGVYVYDTTGKKYLDWTSEAVCVNLGHTVPESVKEAMVQQMEQTPFVYGGIGFVPVRAQLAALLAELAPGDLNGFLFPSSGGEANDCAIRLARLYTGKTKIFNQYRSYHGGTLAPLSATGDFRRRFAQDSATGFVKMFNPEPHYFRWGDTDERACEMALACLEEQIVAEGPSTIAAIMVESIPGSAGVLIPAVGFMEGIRSLCNQYEILMICDEVMTGFGRTGELFGFQHFDGVIPDIVTSAKGLTGSWQPLSMVGVRQKLKDFFFDKATGWGSTFQAHPVAMACGYASLKYMLDQKLLTHVQTVIQPIMIEELDRLVSKYDFVKQARCVGAFGCLDLIDPQTGERVMQLGEPLTKEMQIFKKATGGWPRGAGPADKSCVLGVLSSHSIREGFSVAEGSGLRITFASLAPMSLHSRRPVVPWHEESDAGVPGAPDGWQLPLELLRSFQQRSLEFDVVFCASVLSACEKGPRWEIGIELLDWMRSSLDLPLNLFCFGAAISACRKGSNWQGAWALLEDIWSSALQPDLVAFNATISSCEKAQRWEFAIELLEMMSLQQVPPDVVSFNATASACEKRAQWSWALWVFSQLKRTIPVEKQKGALLNISNACVSACAKALRWQEALLLGQQIDRPDKVTYNGLLCACRASGGSRWPMLLQLVIEMSRHLVMPGVDAYSVLGDACLEAGVALTARCWLTGQKAQRKCWIGQAVEWKFQTIL</sequence>
<dbReference type="InterPro" id="IPR015421">
    <property type="entry name" value="PyrdxlP-dep_Trfase_major"/>
</dbReference>
<accession>A0ABP0LDT5</accession>
<dbReference type="Pfam" id="PF00202">
    <property type="entry name" value="Aminotran_3"/>
    <property type="match status" value="1"/>
</dbReference>
<dbReference type="InterPro" id="IPR049704">
    <property type="entry name" value="Aminotrans_3_PPA_site"/>
</dbReference>
<dbReference type="InterPro" id="IPR002885">
    <property type="entry name" value="PPR_rpt"/>
</dbReference>
<keyword evidence="5" id="KW-1185">Reference proteome</keyword>
<dbReference type="Gene3D" id="1.25.40.10">
    <property type="entry name" value="Tetratricopeptide repeat domain"/>
    <property type="match status" value="2"/>
</dbReference>
<dbReference type="PROSITE" id="PS51375">
    <property type="entry name" value="PPR"/>
    <property type="match status" value="1"/>
</dbReference>
<gene>
    <name evidence="4" type="ORF">SCF082_LOCUS21754</name>
</gene>
<dbReference type="InterPro" id="IPR015422">
    <property type="entry name" value="PyrdxlP-dep_Trfase_small"/>
</dbReference>
<dbReference type="CDD" id="cd00610">
    <property type="entry name" value="OAT_like"/>
    <property type="match status" value="1"/>
</dbReference>
<proteinExistence type="inferred from homology"/>
<evidence type="ECO:0000256" key="1">
    <source>
        <dbReference type="ARBA" id="ARBA00008954"/>
    </source>
</evidence>
<name>A0ABP0LDT5_9DINO</name>
<evidence type="ECO:0000256" key="3">
    <source>
        <dbReference type="PROSITE-ProRule" id="PRU00708"/>
    </source>
</evidence>
<dbReference type="Gene3D" id="3.40.640.10">
    <property type="entry name" value="Type I PLP-dependent aspartate aminotransferase-like (Major domain)"/>
    <property type="match status" value="1"/>
</dbReference>
<evidence type="ECO:0000256" key="2">
    <source>
        <dbReference type="ARBA" id="ARBA00022898"/>
    </source>
</evidence>
<organism evidence="4 5">
    <name type="scientific">Durusdinium trenchii</name>
    <dbReference type="NCBI Taxonomy" id="1381693"/>
    <lineage>
        <taxon>Eukaryota</taxon>
        <taxon>Sar</taxon>
        <taxon>Alveolata</taxon>
        <taxon>Dinophyceae</taxon>
        <taxon>Suessiales</taxon>
        <taxon>Symbiodiniaceae</taxon>
        <taxon>Durusdinium</taxon>
    </lineage>
</organism>
<reference evidence="4 5" key="1">
    <citation type="submission" date="2024-02" db="EMBL/GenBank/DDBJ databases">
        <authorList>
            <person name="Chen Y."/>
            <person name="Shah S."/>
            <person name="Dougan E. K."/>
            <person name="Thang M."/>
            <person name="Chan C."/>
        </authorList>
    </citation>
    <scope>NUCLEOTIDE SEQUENCE [LARGE SCALE GENOMIC DNA]</scope>
</reference>
<evidence type="ECO:0000313" key="5">
    <source>
        <dbReference type="Proteomes" id="UP001642464"/>
    </source>
</evidence>
<dbReference type="InterPro" id="IPR015424">
    <property type="entry name" value="PyrdxlP-dep_Trfase"/>
</dbReference>
<feature type="repeat" description="PPR" evidence="3">
    <location>
        <begin position="633"/>
        <end position="667"/>
    </location>
</feature>
<keyword evidence="2" id="KW-0663">Pyridoxal phosphate</keyword>
<dbReference type="InterPro" id="IPR011990">
    <property type="entry name" value="TPR-like_helical_dom_sf"/>
</dbReference>
<dbReference type="EMBL" id="CAXAMM010015524">
    <property type="protein sequence ID" value="CAK9036485.1"/>
    <property type="molecule type" value="Genomic_DNA"/>
</dbReference>
<dbReference type="PANTHER" id="PTHR43094">
    <property type="entry name" value="AMINOTRANSFERASE"/>
    <property type="match status" value="1"/>
</dbReference>
<dbReference type="Proteomes" id="UP001642464">
    <property type="component" value="Unassembled WGS sequence"/>
</dbReference>
<comment type="caution">
    <text evidence="4">The sequence shown here is derived from an EMBL/GenBank/DDBJ whole genome shotgun (WGS) entry which is preliminary data.</text>
</comment>
<dbReference type="GO" id="GO:0008483">
    <property type="term" value="F:transaminase activity"/>
    <property type="evidence" value="ECO:0007669"/>
    <property type="project" value="UniProtKB-KW"/>
</dbReference>
<keyword evidence="4" id="KW-0808">Transferase</keyword>
<dbReference type="PANTHER" id="PTHR43094:SF1">
    <property type="entry name" value="AMINOTRANSFERASE CLASS-III"/>
    <property type="match status" value="1"/>
</dbReference>
<evidence type="ECO:0000313" key="4">
    <source>
        <dbReference type="EMBL" id="CAK9036485.1"/>
    </source>
</evidence>
<comment type="similarity">
    <text evidence="1">Belongs to the class-III pyridoxal-phosphate-dependent aminotransferase family.</text>
</comment>
<dbReference type="Gene3D" id="3.90.1150.10">
    <property type="entry name" value="Aspartate Aminotransferase, domain 1"/>
    <property type="match status" value="1"/>
</dbReference>
<dbReference type="Pfam" id="PF13812">
    <property type="entry name" value="PPR_3"/>
    <property type="match status" value="1"/>
</dbReference>